<protein>
    <submittedName>
        <fullName evidence="1">Uncharacterized protein</fullName>
    </submittedName>
</protein>
<evidence type="ECO:0000313" key="2">
    <source>
        <dbReference type="Proteomes" id="UP000735302"/>
    </source>
</evidence>
<dbReference type="AlphaFoldDB" id="A0AAV4AX43"/>
<reference evidence="1 2" key="1">
    <citation type="journal article" date="2021" name="Elife">
        <title>Chloroplast acquisition without the gene transfer in kleptoplastic sea slugs, Plakobranchus ocellatus.</title>
        <authorList>
            <person name="Maeda T."/>
            <person name="Takahashi S."/>
            <person name="Yoshida T."/>
            <person name="Shimamura S."/>
            <person name="Takaki Y."/>
            <person name="Nagai Y."/>
            <person name="Toyoda A."/>
            <person name="Suzuki Y."/>
            <person name="Arimoto A."/>
            <person name="Ishii H."/>
            <person name="Satoh N."/>
            <person name="Nishiyama T."/>
            <person name="Hasebe M."/>
            <person name="Maruyama T."/>
            <person name="Minagawa J."/>
            <person name="Obokata J."/>
            <person name="Shigenobu S."/>
        </authorList>
    </citation>
    <scope>NUCLEOTIDE SEQUENCE [LARGE SCALE GENOMIC DNA]</scope>
</reference>
<name>A0AAV4AX43_9GAST</name>
<gene>
    <name evidence="1" type="ORF">PoB_003831500</name>
</gene>
<evidence type="ECO:0000313" key="1">
    <source>
        <dbReference type="EMBL" id="GFO11810.1"/>
    </source>
</evidence>
<dbReference type="Proteomes" id="UP000735302">
    <property type="component" value="Unassembled WGS sequence"/>
</dbReference>
<comment type="caution">
    <text evidence="1">The sequence shown here is derived from an EMBL/GenBank/DDBJ whole genome shotgun (WGS) entry which is preliminary data.</text>
</comment>
<proteinExistence type="predicted"/>
<sequence>MCIFSVRIKVITEFHAVLQARGLMAGLEPGFLYISGHFASQCATSAPPLPHLSPCLADTVISILCASQGLFSVLLGSTSLLTNLCGSKCWTIDKATKTKKRKNSDATFQKNTVKS</sequence>
<organism evidence="1 2">
    <name type="scientific">Plakobranchus ocellatus</name>
    <dbReference type="NCBI Taxonomy" id="259542"/>
    <lineage>
        <taxon>Eukaryota</taxon>
        <taxon>Metazoa</taxon>
        <taxon>Spiralia</taxon>
        <taxon>Lophotrochozoa</taxon>
        <taxon>Mollusca</taxon>
        <taxon>Gastropoda</taxon>
        <taxon>Heterobranchia</taxon>
        <taxon>Euthyneura</taxon>
        <taxon>Panpulmonata</taxon>
        <taxon>Sacoglossa</taxon>
        <taxon>Placobranchoidea</taxon>
        <taxon>Plakobranchidae</taxon>
        <taxon>Plakobranchus</taxon>
    </lineage>
</organism>
<accession>A0AAV4AX43</accession>
<keyword evidence="2" id="KW-1185">Reference proteome</keyword>
<dbReference type="EMBL" id="BLXT01004345">
    <property type="protein sequence ID" value="GFO11810.1"/>
    <property type="molecule type" value="Genomic_DNA"/>
</dbReference>